<protein>
    <submittedName>
        <fullName evidence="1">Uncharacterized protein</fullName>
    </submittedName>
</protein>
<dbReference type="Proteomes" id="UP001562425">
    <property type="component" value="Unassembled WGS sequence"/>
</dbReference>
<evidence type="ECO:0000313" key="1">
    <source>
        <dbReference type="EMBL" id="KAL1376035.1"/>
    </source>
</evidence>
<dbReference type="EMBL" id="JBEHCU010011981">
    <property type="protein sequence ID" value="KAL1376035.1"/>
    <property type="molecule type" value="Genomic_DNA"/>
</dbReference>
<feature type="non-terminal residue" evidence="1">
    <location>
        <position position="1"/>
    </location>
</feature>
<evidence type="ECO:0000313" key="2">
    <source>
        <dbReference type="Proteomes" id="UP001562425"/>
    </source>
</evidence>
<accession>A0ABD1CIB9</accession>
<proteinExistence type="predicted"/>
<dbReference type="AlphaFoldDB" id="A0ABD1CIB9"/>
<sequence>ERKLERSWRNGFLNCNTNTLQSLAQLHGKLDFHEFIPEF</sequence>
<keyword evidence="2" id="KW-1185">Reference proteome</keyword>
<comment type="caution">
    <text evidence="1">The sequence shown here is derived from an EMBL/GenBank/DDBJ whole genome shotgun (WGS) entry which is preliminary data.</text>
</comment>
<organism evidence="1 2">
    <name type="scientific">Culex pipiens pipiens</name>
    <name type="common">Northern house mosquito</name>
    <dbReference type="NCBI Taxonomy" id="38569"/>
    <lineage>
        <taxon>Eukaryota</taxon>
        <taxon>Metazoa</taxon>
        <taxon>Ecdysozoa</taxon>
        <taxon>Arthropoda</taxon>
        <taxon>Hexapoda</taxon>
        <taxon>Insecta</taxon>
        <taxon>Pterygota</taxon>
        <taxon>Neoptera</taxon>
        <taxon>Endopterygota</taxon>
        <taxon>Diptera</taxon>
        <taxon>Nematocera</taxon>
        <taxon>Culicoidea</taxon>
        <taxon>Culicidae</taxon>
        <taxon>Culicinae</taxon>
        <taxon>Culicini</taxon>
        <taxon>Culex</taxon>
        <taxon>Culex</taxon>
    </lineage>
</organism>
<reference evidence="1 2" key="1">
    <citation type="submission" date="2024-05" db="EMBL/GenBank/DDBJ databases">
        <title>Culex pipiens pipiens assembly and annotation.</title>
        <authorList>
            <person name="Alout H."/>
            <person name="Durand T."/>
        </authorList>
    </citation>
    <scope>NUCLEOTIDE SEQUENCE [LARGE SCALE GENOMIC DNA]</scope>
    <source>
        <strain evidence="1">HA-2024</strain>
        <tissue evidence="1">Whole body</tissue>
    </source>
</reference>
<gene>
    <name evidence="1" type="ORF">pipiens_004528</name>
</gene>
<name>A0ABD1CIB9_CULPP</name>